<evidence type="ECO:0000313" key="2">
    <source>
        <dbReference type="EMBL" id="GAV76816.1"/>
    </source>
</evidence>
<evidence type="ECO:0000259" key="1">
    <source>
        <dbReference type="Pfam" id="PF25072"/>
    </source>
</evidence>
<dbReference type="OrthoDB" id="2016723at2759"/>
<reference evidence="3" key="1">
    <citation type="submission" date="2016-04" db="EMBL/GenBank/DDBJ databases">
        <title>Cephalotus genome sequencing.</title>
        <authorList>
            <person name="Fukushima K."/>
            <person name="Hasebe M."/>
            <person name="Fang X."/>
        </authorList>
    </citation>
    <scope>NUCLEOTIDE SEQUENCE [LARGE SCALE GENOMIC DNA]</scope>
    <source>
        <strain evidence="3">cv. St1</strain>
    </source>
</reference>
<name>A0A1Q3C994_CEPFO</name>
<dbReference type="Proteomes" id="UP000187406">
    <property type="component" value="Unassembled WGS sequence"/>
</dbReference>
<dbReference type="FunCoup" id="A0A1Q3C994">
    <property type="interactions" value="47"/>
</dbReference>
<comment type="caution">
    <text evidence="2">The sequence shown here is derived from an EMBL/GenBank/DDBJ whole genome shotgun (WGS) entry which is preliminary data.</text>
</comment>
<dbReference type="PANTHER" id="PTHR35112:SF1">
    <property type="entry name" value="RING_FYVE_PHD ZINC FINGER SUPERFAMILY PROTEIN"/>
    <property type="match status" value="1"/>
</dbReference>
<keyword evidence="3" id="KW-1185">Reference proteome</keyword>
<gene>
    <name evidence="2" type="ORF">CFOL_v3_20289</name>
</gene>
<feature type="domain" description="DUF7796" evidence="1">
    <location>
        <begin position="80"/>
        <end position="424"/>
    </location>
</feature>
<proteinExistence type="predicted"/>
<dbReference type="STRING" id="3775.A0A1Q3C994"/>
<protein>
    <recommendedName>
        <fullName evidence="1">DUF7796 domain-containing protein</fullName>
    </recommendedName>
</protein>
<evidence type="ECO:0000313" key="3">
    <source>
        <dbReference type="Proteomes" id="UP000187406"/>
    </source>
</evidence>
<dbReference type="PANTHER" id="PTHR35112">
    <property type="entry name" value="OS08G0360500 PROTEIN"/>
    <property type="match status" value="1"/>
</dbReference>
<dbReference type="AlphaFoldDB" id="A0A1Q3C994"/>
<accession>A0A1Q3C994</accession>
<dbReference type="InParanoid" id="A0A1Q3C994"/>
<dbReference type="Pfam" id="PF25072">
    <property type="entry name" value="DUF7796"/>
    <property type="match status" value="1"/>
</dbReference>
<sequence>MVESTKKTDVYMMRWVSHLDWRFLSLLIPTFSLLVFLSLSLTPVNPFSWFGHLRSVTLNHTFTVDFQPNRTESAWNDELKRSRMAVCLVGGARRFELTGPSIVKMILKVYPNADLFLHSPMDKNAFKLSLLKVAPRLASIRIFVPKPIPETEAHARVLTVVGSPSGLQGLLQYFNLVEGCLTLIKTYQTQKNFTYDWVVRTRVDGYWNAPLDPSNFVPGHYLVPLESTYGGLNDRLGIGDLNTSTVALSRLSILPKLDSLGFRNLNSEITFKTQLTTQHIPFLAKSVPFCVLTIREFVFPPPKWGVPVAAISSPGTLSGAYCWPCKPVCEGACAENVMLSFEKGWSQIDLGNGTLQLCNARGGWGQGWEMGFDRVAGEELAAERKRVMALKMEECVDDFNEMKRKVSGVWDSPSPAEICKLGLGNT</sequence>
<organism evidence="2 3">
    <name type="scientific">Cephalotus follicularis</name>
    <name type="common">Albany pitcher plant</name>
    <dbReference type="NCBI Taxonomy" id="3775"/>
    <lineage>
        <taxon>Eukaryota</taxon>
        <taxon>Viridiplantae</taxon>
        <taxon>Streptophyta</taxon>
        <taxon>Embryophyta</taxon>
        <taxon>Tracheophyta</taxon>
        <taxon>Spermatophyta</taxon>
        <taxon>Magnoliopsida</taxon>
        <taxon>eudicotyledons</taxon>
        <taxon>Gunneridae</taxon>
        <taxon>Pentapetalae</taxon>
        <taxon>rosids</taxon>
        <taxon>fabids</taxon>
        <taxon>Oxalidales</taxon>
        <taxon>Cephalotaceae</taxon>
        <taxon>Cephalotus</taxon>
    </lineage>
</organism>
<dbReference type="EMBL" id="BDDD01001532">
    <property type="protein sequence ID" value="GAV76816.1"/>
    <property type="molecule type" value="Genomic_DNA"/>
</dbReference>
<dbReference type="InterPro" id="IPR056698">
    <property type="entry name" value="DUF7796"/>
</dbReference>